<evidence type="ECO:0000313" key="2">
    <source>
        <dbReference type="EMBL" id="RAL41505.1"/>
    </source>
</evidence>
<feature type="region of interest" description="Disordered" evidence="1">
    <location>
        <begin position="98"/>
        <end position="117"/>
    </location>
</feature>
<dbReference type="PANTHER" id="PTHR13520:SF1">
    <property type="entry name" value="RINT1-LIKE PROTEIN MAG2"/>
    <property type="match status" value="1"/>
</dbReference>
<dbReference type="GO" id="GO:0070939">
    <property type="term" value="C:Dsl1/NZR complex"/>
    <property type="evidence" value="ECO:0007669"/>
    <property type="project" value="InterPro"/>
</dbReference>
<dbReference type="Pfam" id="PF04437">
    <property type="entry name" value="RINT1_TIP1"/>
    <property type="match status" value="1"/>
</dbReference>
<sequence>MNDGQTPSLIDSAIRMLPPAASLSPSVISFLNAKLSTVEDLERTPALLSELRNQCDDLDRSLSDLNKQLETYLFDNASQSGQINGLLDDINHRLKDLQSSSSGTATSSSDGDPGKVLGEELPALAKEVARVETVQKYAKTALKLDTLVGEIEDAVSATVKRTLKRHPSSKNSEDMQAVAITSLKLTEDTLRLISKTHPRWQKLVAAVDHRVDRALAMLRPQAIADHRSLLASLGWPPPLSTLKSSGQETKKSITVHNPLLTMQGELKGKYCESFLTLCSLQELQRRRKSRQLEGTGKHVAIHQPLWTIEELVNPISVACQKHFSKWADQPELIFALVYKVTQDYVDSMDELLQPLVDEAMLSGYSCREEWIASMVSSLCIYLAKEVFPQYTSSLSDEDGLTGTESHGRASWLFLIDLMIGFDKKVQSLVSHSGISLSLQEDGLEKVASLSVFNDRPDWLDLWAKIEHDDSLDKLKPDIIDERNWSNSVQGTDLLSGQGDAKSPAITSSFLRRLSAVIDRCRSLPTVPLRSRFLQLSGAPLINKFIDSILLRSQEAEGLTALTDDSALTKVARCINASRHFETVLKEWFEDVFFLEMRFDREDQFENRTNQEEEEEEESPGTGIFHWEIKKLEEFRTEWAEKLSTVVLRGFDMFCRDYMKNKKQWQEREEEGGGHIEVVSQSLVNALDYLQGKMSVLAEGLNSVDFVAAWRSLASKIDALMFAGIFGSSAKFSGGRGVERLGYDLGVLFGVFRQWCFRPEGFFPKLSEALKLLKMTKKQHQICLKGGEASLKENGIRHLTLAEAEKIARNRI</sequence>
<dbReference type="GO" id="GO:0006890">
    <property type="term" value="P:retrograde vesicle-mediated transport, Golgi to endoplasmic reticulum"/>
    <property type="evidence" value="ECO:0007669"/>
    <property type="project" value="InterPro"/>
</dbReference>
<dbReference type="GO" id="GO:0060628">
    <property type="term" value="P:regulation of ER to Golgi vesicle-mediated transport"/>
    <property type="evidence" value="ECO:0007669"/>
    <property type="project" value="TreeGrafter"/>
</dbReference>
<reference evidence="2 3" key="1">
    <citation type="submission" date="2018-06" db="EMBL/GenBank/DDBJ databases">
        <title>The Genome of Cuscuta australis (Dodder) Provides Insight into the Evolution of Plant Parasitism.</title>
        <authorList>
            <person name="Liu H."/>
        </authorList>
    </citation>
    <scope>NUCLEOTIDE SEQUENCE [LARGE SCALE GENOMIC DNA]</scope>
    <source>
        <strain evidence="3">cv. Yunnan</strain>
        <tissue evidence="2">Vines</tissue>
    </source>
</reference>
<organism evidence="2 3">
    <name type="scientific">Cuscuta australis</name>
    <dbReference type="NCBI Taxonomy" id="267555"/>
    <lineage>
        <taxon>Eukaryota</taxon>
        <taxon>Viridiplantae</taxon>
        <taxon>Streptophyta</taxon>
        <taxon>Embryophyta</taxon>
        <taxon>Tracheophyta</taxon>
        <taxon>Spermatophyta</taxon>
        <taxon>Magnoliopsida</taxon>
        <taxon>eudicotyledons</taxon>
        <taxon>Gunneridae</taxon>
        <taxon>Pentapetalae</taxon>
        <taxon>asterids</taxon>
        <taxon>lamiids</taxon>
        <taxon>Solanales</taxon>
        <taxon>Convolvulaceae</taxon>
        <taxon>Cuscuteae</taxon>
        <taxon>Cuscuta</taxon>
        <taxon>Cuscuta subgen. Grammica</taxon>
        <taxon>Cuscuta sect. Cleistogrammica</taxon>
    </lineage>
</organism>
<evidence type="ECO:0000313" key="3">
    <source>
        <dbReference type="Proteomes" id="UP000249390"/>
    </source>
</evidence>
<proteinExistence type="predicted"/>
<dbReference type="PANTHER" id="PTHR13520">
    <property type="entry name" value="RAD50-INTERACTING PROTEIN 1 RINT-1"/>
    <property type="match status" value="1"/>
</dbReference>
<evidence type="ECO:0008006" key="4">
    <source>
        <dbReference type="Google" id="ProtNLM"/>
    </source>
</evidence>
<dbReference type="PROSITE" id="PS51386">
    <property type="entry name" value="RINT1_TIP20"/>
    <property type="match status" value="1"/>
</dbReference>
<protein>
    <recommendedName>
        <fullName evidence="4">RINT1-like protein MAG2</fullName>
    </recommendedName>
</protein>
<keyword evidence="3" id="KW-1185">Reference proteome</keyword>
<dbReference type="Proteomes" id="UP000249390">
    <property type="component" value="Unassembled WGS sequence"/>
</dbReference>
<feature type="compositionally biased region" description="Low complexity" evidence="1">
    <location>
        <begin position="99"/>
        <end position="111"/>
    </location>
</feature>
<dbReference type="GO" id="GO:0006888">
    <property type="term" value="P:endoplasmic reticulum to Golgi vesicle-mediated transport"/>
    <property type="evidence" value="ECO:0007669"/>
    <property type="project" value="InterPro"/>
</dbReference>
<comment type="caution">
    <text evidence="2">The sequence shown here is derived from an EMBL/GenBank/DDBJ whole genome shotgun (WGS) entry which is preliminary data.</text>
</comment>
<dbReference type="InterPro" id="IPR007528">
    <property type="entry name" value="RINT1_Tip20"/>
</dbReference>
<accession>A0A328D703</accession>
<dbReference type="EMBL" id="NQVE01000188">
    <property type="protein sequence ID" value="RAL41505.1"/>
    <property type="molecule type" value="Genomic_DNA"/>
</dbReference>
<dbReference type="AlphaFoldDB" id="A0A328D703"/>
<name>A0A328D703_9ASTE</name>
<gene>
    <name evidence="2" type="ORF">DM860_010299</name>
</gene>
<evidence type="ECO:0000256" key="1">
    <source>
        <dbReference type="SAM" id="MobiDB-lite"/>
    </source>
</evidence>